<feature type="compositionally biased region" description="Polar residues" evidence="1">
    <location>
        <begin position="728"/>
        <end position="751"/>
    </location>
</feature>
<feature type="region of interest" description="Disordered" evidence="1">
    <location>
        <begin position="907"/>
        <end position="952"/>
    </location>
</feature>
<evidence type="ECO:0000313" key="3">
    <source>
        <dbReference type="Proteomes" id="UP001187192"/>
    </source>
</evidence>
<organism evidence="2 3">
    <name type="scientific">Ficus carica</name>
    <name type="common">Common fig</name>
    <dbReference type="NCBI Taxonomy" id="3494"/>
    <lineage>
        <taxon>Eukaryota</taxon>
        <taxon>Viridiplantae</taxon>
        <taxon>Streptophyta</taxon>
        <taxon>Embryophyta</taxon>
        <taxon>Tracheophyta</taxon>
        <taxon>Spermatophyta</taxon>
        <taxon>Magnoliopsida</taxon>
        <taxon>eudicotyledons</taxon>
        <taxon>Gunneridae</taxon>
        <taxon>Pentapetalae</taxon>
        <taxon>rosids</taxon>
        <taxon>fabids</taxon>
        <taxon>Rosales</taxon>
        <taxon>Moraceae</taxon>
        <taxon>Ficeae</taxon>
        <taxon>Ficus</taxon>
    </lineage>
</organism>
<feature type="compositionally biased region" description="Basic and acidic residues" evidence="1">
    <location>
        <begin position="907"/>
        <end position="950"/>
    </location>
</feature>
<feature type="region of interest" description="Disordered" evidence="1">
    <location>
        <begin position="689"/>
        <end position="708"/>
    </location>
</feature>
<feature type="compositionally biased region" description="Low complexity" evidence="1">
    <location>
        <begin position="1039"/>
        <end position="1053"/>
    </location>
</feature>
<feature type="compositionally biased region" description="Acidic residues" evidence="1">
    <location>
        <begin position="1007"/>
        <end position="1020"/>
    </location>
</feature>
<evidence type="ECO:0000256" key="1">
    <source>
        <dbReference type="SAM" id="MobiDB-lite"/>
    </source>
</evidence>
<feature type="compositionally biased region" description="Low complexity" evidence="1">
    <location>
        <begin position="303"/>
        <end position="337"/>
    </location>
</feature>
<protein>
    <submittedName>
        <fullName evidence="2">Uncharacterized protein</fullName>
    </submittedName>
</protein>
<feature type="region of interest" description="Disordered" evidence="1">
    <location>
        <begin position="715"/>
        <end position="814"/>
    </location>
</feature>
<name>A0AA88JCG9_FICCA</name>
<dbReference type="AlphaFoldDB" id="A0AA88JCG9"/>
<dbReference type="EMBL" id="BTGU01000403">
    <property type="protein sequence ID" value="GMN67086.1"/>
    <property type="molecule type" value="Genomic_DNA"/>
</dbReference>
<proteinExistence type="predicted"/>
<feature type="region of interest" description="Disordered" evidence="1">
    <location>
        <begin position="1039"/>
        <end position="1070"/>
    </location>
</feature>
<comment type="caution">
    <text evidence="2">The sequence shown here is derived from an EMBL/GenBank/DDBJ whole genome shotgun (WGS) entry which is preliminary data.</text>
</comment>
<feature type="compositionally biased region" description="Low complexity" evidence="1">
    <location>
        <begin position="243"/>
        <end position="261"/>
    </location>
</feature>
<reference evidence="2" key="1">
    <citation type="submission" date="2023-07" db="EMBL/GenBank/DDBJ databases">
        <title>draft genome sequence of fig (Ficus carica).</title>
        <authorList>
            <person name="Takahashi T."/>
            <person name="Nishimura K."/>
        </authorList>
    </citation>
    <scope>NUCLEOTIDE SEQUENCE</scope>
</reference>
<evidence type="ECO:0000313" key="2">
    <source>
        <dbReference type="EMBL" id="GMN67086.1"/>
    </source>
</evidence>
<gene>
    <name evidence="2" type="ORF">TIFTF001_036143</name>
</gene>
<feature type="compositionally biased region" description="Basic and acidic residues" evidence="1">
    <location>
        <begin position="761"/>
        <end position="796"/>
    </location>
</feature>
<feature type="region of interest" description="Disordered" evidence="1">
    <location>
        <begin position="233"/>
        <end position="268"/>
    </location>
</feature>
<feature type="region of interest" description="Disordered" evidence="1">
    <location>
        <begin position="649"/>
        <end position="668"/>
    </location>
</feature>
<dbReference type="Proteomes" id="UP001187192">
    <property type="component" value="Unassembled WGS sequence"/>
</dbReference>
<sequence length="1070" mass="116452">MVRINFPATVSHRVCCIFVETHDVCLLGDVDAEKESGSNTQSGRGDCCRRQQGQPLPGQVAAGGDVTRCRSGQAEPAVDGTCVRKGVTGGARAPRALSLWNALVSCPRGTKACLEGHSVTLARREARAPIRKSASGVWSALLGSNIRGALGTRGGSDRASRFVVGCSAPRLIVGCRRRVGNFRCLGKQPRVGLAGRISFCTSRLKKSIPAESCQRPPRTFRTLFQIYQPTTSEKNALSGGADAAGTSWSSFSSSEAASSGGRTPDQLSGFSEESLVEILETPSSRGREVSVQHAASQARVAAEEVATGGEAIERTASQASTSDSEGSESSGSSAPRGEPIEARQRPSGRPMRINDQRVYRRGNWEMVELADGRPVYSVDYFTSSITPRYLAALREEFDVPPGVELLAPGADDLPSRPPPGYITLSAEYFRAGLRLPFHPFLRRALTRLNVAPAQLNANAYRILVGCYILWMRNFAAEIPFKAFQNLYRMKSAPSSTGFYYFQGFKGTFITSCPDSDKQFKHLWFYAGGRWLHGELPYNEVPRSERVPVTFRNGYTWARAPHIPELTSAMIDALREQSDQVKSQHRLLSLKSLKDNHWLGSSSSSALADNQPSAPGAGVTIARMPEPTVHYQSRTGGLSAAQQTCRLAPTLSEPSSGNESMPGGSFSPWVADEDLDRVIQEFYPARGLRIEEPMADRQQGRKRPSDEERRAKLMKMVRTGSHGKVKTILPSSQPAVQPTAPTSRSATPQASGVAQEPQAARPADRHEHRSSRSKDDRPTSRSEVRSSRPREDPRSREIAPSSRPETSSRDSPAHRVLVNKISDKLSVQVAESCRRPDAVTALEDNTEKLIEAIAREATNRAADDLKAAESAARDARSAEKAAKEARNLARDAEKKAIEEAKAADARAKAVEERAQRAEERVRAAKEWAQATEKDASDARQQLEEAGQKAEADLASARAQAVDEYLQSDEFQARLVTEYKDGMRDMKLGFTDANPTLVGVNWSFLPEESGETMVEDAPEEGEVSGTVRAPEEVVVLDGDEQPAAAEQPVAPDQQATRTLDITIGDLSPDQLD</sequence>
<feature type="region of interest" description="Disordered" evidence="1">
    <location>
        <begin position="860"/>
        <end position="886"/>
    </location>
</feature>
<feature type="region of interest" description="Disordered" evidence="1">
    <location>
        <begin position="1007"/>
        <end position="1027"/>
    </location>
</feature>
<accession>A0AA88JCG9</accession>
<keyword evidence="3" id="KW-1185">Reference proteome</keyword>
<feature type="region of interest" description="Disordered" evidence="1">
    <location>
        <begin position="300"/>
        <end position="354"/>
    </location>
</feature>